<dbReference type="GO" id="GO:0010143">
    <property type="term" value="P:cutin biosynthetic process"/>
    <property type="evidence" value="ECO:0007669"/>
    <property type="project" value="TreeGrafter"/>
</dbReference>
<protein>
    <submittedName>
        <fullName evidence="1">Long chain acyl-CoA synthetase 2</fullName>
    </submittedName>
</protein>
<gene>
    <name evidence="1" type="ORF">Pyn_02249</name>
</gene>
<name>A0A314ZT20_PRUYE</name>
<dbReference type="PANTHER" id="PTHR43272">
    <property type="entry name" value="LONG-CHAIN-FATTY-ACID--COA LIGASE"/>
    <property type="match status" value="1"/>
</dbReference>
<evidence type="ECO:0000313" key="2">
    <source>
        <dbReference type="Proteomes" id="UP000250321"/>
    </source>
</evidence>
<accession>A0A314ZT20</accession>
<reference evidence="1 2" key="1">
    <citation type="submission" date="2018-02" db="EMBL/GenBank/DDBJ databases">
        <title>Draft genome of wild Prunus yedoensis var. nudiflora.</title>
        <authorList>
            <person name="Baek S."/>
            <person name="Kim J.-H."/>
            <person name="Choi K."/>
            <person name="Kim G.-B."/>
            <person name="Cho A."/>
            <person name="Jang H."/>
            <person name="Shin C.-H."/>
            <person name="Yu H.-J."/>
            <person name="Mun J.-H."/>
        </authorList>
    </citation>
    <scope>NUCLEOTIDE SEQUENCE [LARGE SCALE GENOMIC DNA]</scope>
    <source>
        <strain evidence="2">cv. Jeju island</strain>
        <tissue evidence="1">Leaf</tissue>
    </source>
</reference>
<dbReference type="OrthoDB" id="437676at2759"/>
<evidence type="ECO:0000313" key="1">
    <source>
        <dbReference type="EMBL" id="PQQ20594.1"/>
    </source>
</evidence>
<dbReference type="Proteomes" id="UP000250321">
    <property type="component" value="Unassembled WGS sequence"/>
</dbReference>
<dbReference type="AlphaFoldDB" id="A0A314ZT20"/>
<keyword evidence="2" id="KW-1185">Reference proteome</keyword>
<dbReference type="STRING" id="2094558.A0A314ZT20"/>
<dbReference type="EMBL" id="PJQY01000033">
    <property type="protein sequence ID" value="PQQ20594.1"/>
    <property type="molecule type" value="Genomic_DNA"/>
</dbReference>
<dbReference type="GO" id="GO:0005783">
    <property type="term" value="C:endoplasmic reticulum"/>
    <property type="evidence" value="ECO:0007669"/>
    <property type="project" value="TreeGrafter"/>
</dbReference>
<comment type="caution">
    <text evidence="1">The sequence shown here is derived from an EMBL/GenBank/DDBJ whole genome shotgun (WGS) entry which is preliminary data.</text>
</comment>
<dbReference type="GO" id="GO:0010025">
    <property type="term" value="P:wax biosynthetic process"/>
    <property type="evidence" value="ECO:0007669"/>
    <property type="project" value="TreeGrafter"/>
</dbReference>
<organism evidence="1 2">
    <name type="scientific">Prunus yedoensis var. nudiflora</name>
    <dbReference type="NCBI Taxonomy" id="2094558"/>
    <lineage>
        <taxon>Eukaryota</taxon>
        <taxon>Viridiplantae</taxon>
        <taxon>Streptophyta</taxon>
        <taxon>Embryophyta</taxon>
        <taxon>Tracheophyta</taxon>
        <taxon>Spermatophyta</taxon>
        <taxon>Magnoliopsida</taxon>
        <taxon>eudicotyledons</taxon>
        <taxon>Gunneridae</taxon>
        <taxon>Pentapetalae</taxon>
        <taxon>rosids</taxon>
        <taxon>fabids</taxon>
        <taxon>Rosales</taxon>
        <taxon>Rosaceae</taxon>
        <taxon>Amygdaloideae</taxon>
        <taxon>Amygdaleae</taxon>
        <taxon>Prunus</taxon>
    </lineage>
</organism>
<dbReference type="GO" id="GO:0004467">
    <property type="term" value="F:long-chain fatty acid-CoA ligase activity"/>
    <property type="evidence" value="ECO:0007669"/>
    <property type="project" value="TreeGrafter"/>
</dbReference>
<sequence>MFCGVPKVYDRMYTGIANKVSSSGALRKILFQYAYNYKLANLEKGLPQENAAPLLDKLAFDKDVPCMQDFLVSGASF</sequence>
<proteinExistence type="predicted"/>
<dbReference type="GO" id="GO:0016020">
    <property type="term" value="C:membrane"/>
    <property type="evidence" value="ECO:0007669"/>
    <property type="project" value="TreeGrafter"/>
</dbReference>
<dbReference type="PANTHER" id="PTHR43272:SF4">
    <property type="entry name" value="LONG CHAIN ACYL-COA SYNTHETASE 2"/>
    <property type="match status" value="1"/>
</dbReference>